<dbReference type="EMBL" id="JAKRVX010000003">
    <property type="protein sequence ID" value="MCL9817213.1"/>
    <property type="molecule type" value="Genomic_DNA"/>
</dbReference>
<reference evidence="1" key="2">
    <citation type="submission" date="2022-02" db="EMBL/GenBank/DDBJ databases">
        <authorList>
            <person name="Elcheninov A.G."/>
            <person name="Sorokin D.Y."/>
            <person name="Kublanov I.V."/>
        </authorList>
    </citation>
    <scope>NUCLEOTIDE SEQUENCE</scope>
    <source>
        <strain evidence="1">AArc-St2</strain>
    </source>
</reference>
<evidence type="ECO:0000313" key="1">
    <source>
        <dbReference type="EMBL" id="MCL9817213.1"/>
    </source>
</evidence>
<sequence length="361" mass="39790">MSGHESRPPGTDVEDDLRWCHDAVQDVSRTFALTVDVLEEPMSTHICLGYLLCRIADTVEDAGHIPPKEQAEALEIYNEAIDPDSETEIDAFLVAIDPWLPPVAERSADWEVVAAAPRVLSAFESLPADVQEAIVPPVSELVSGMAMFVERHADNGGLRINTRDELEEYCYYAAGTVGNLITNLLTRGDLASEKRQTLYETAEEFGLLLQLVNISKDVYDDYTEENNVYLPAEWLADEGIDQDSVVDPSNRDAAAAVVNRTADHAHSFLDDAEKYLTAMPLKHGNTMAAWGVPFLLAVGTLRELTARPEDALTETGVKVSREEVYAVVAAMSTTGKDSIVEFRRQIADQPFHRAISNAQTR</sequence>
<dbReference type="PANTHER" id="PTHR11626">
    <property type="entry name" value="FARNESYL-DIPHOSPHATE FARNESYLTRANSFERASE"/>
    <property type="match status" value="1"/>
</dbReference>
<reference evidence="1" key="1">
    <citation type="journal article" date="2022" name="Syst. Appl. Microbiol.">
        <title>Natronocalculus amylovorans gen. nov., sp. nov., and Natranaeroarchaeum aerophilus sp. nov., dominant culturable amylolytic natronoarchaea from hypersaline soda lakes in southwestern Siberia.</title>
        <authorList>
            <person name="Sorokin D.Y."/>
            <person name="Elcheninov A.G."/>
            <person name="Khizhniak T.V."/>
            <person name="Koenen M."/>
            <person name="Bale N.J."/>
            <person name="Damste J.S.S."/>
            <person name="Kublanov I.V."/>
        </authorList>
    </citation>
    <scope>NUCLEOTIDE SEQUENCE</scope>
    <source>
        <strain evidence="1">AArc-St2</strain>
    </source>
</reference>
<accession>A0AAE3K8N0</accession>
<gene>
    <name evidence="1" type="ORF">AArcSt2_09675</name>
</gene>
<comment type="caution">
    <text evidence="1">The sequence shown here is derived from an EMBL/GenBank/DDBJ whole genome shotgun (WGS) entry which is preliminary data.</text>
</comment>
<dbReference type="GO" id="GO:0051996">
    <property type="term" value="F:squalene synthase [NAD(P)H] activity"/>
    <property type="evidence" value="ECO:0007669"/>
    <property type="project" value="InterPro"/>
</dbReference>
<dbReference type="SUPFAM" id="SSF48576">
    <property type="entry name" value="Terpenoid synthases"/>
    <property type="match status" value="1"/>
</dbReference>
<dbReference type="GO" id="GO:0045338">
    <property type="term" value="P:farnesyl diphosphate metabolic process"/>
    <property type="evidence" value="ECO:0007669"/>
    <property type="project" value="InterPro"/>
</dbReference>
<dbReference type="Gene3D" id="1.10.600.10">
    <property type="entry name" value="Farnesyl Diphosphate Synthase"/>
    <property type="match status" value="1"/>
</dbReference>
<dbReference type="SFLD" id="SFLDG01018">
    <property type="entry name" value="Squalene/Phytoene_Synthase_Lik"/>
    <property type="match status" value="1"/>
</dbReference>
<proteinExistence type="predicted"/>
<evidence type="ECO:0000313" key="2">
    <source>
        <dbReference type="Proteomes" id="UP001203207"/>
    </source>
</evidence>
<dbReference type="InterPro" id="IPR002060">
    <property type="entry name" value="Squ/phyt_synthse"/>
</dbReference>
<dbReference type="SFLD" id="SFLDS00005">
    <property type="entry name" value="Isoprenoid_Synthase_Type_I"/>
    <property type="match status" value="1"/>
</dbReference>
<dbReference type="Pfam" id="PF00494">
    <property type="entry name" value="SQS_PSY"/>
    <property type="match status" value="1"/>
</dbReference>
<dbReference type="InterPro" id="IPR008949">
    <property type="entry name" value="Isoprenoid_synthase_dom_sf"/>
</dbReference>
<dbReference type="InterPro" id="IPR044844">
    <property type="entry name" value="Trans_IPPS_euk-type"/>
</dbReference>
<organism evidence="1 2">
    <name type="scientific">Natronocalculus amylovorans</name>
    <dbReference type="NCBI Taxonomy" id="2917812"/>
    <lineage>
        <taxon>Archaea</taxon>
        <taxon>Methanobacteriati</taxon>
        <taxon>Methanobacteriota</taxon>
        <taxon>Stenosarchaea group</taxon>
        <taxon>Halobacteria</taxon>
        <taxon>Halobacteriales</taxon>
        <taxon>Haloferacaceae</taxon>
        <taxon>Natronocalculus</taxon>
    </lineage>
</organism>
<dbReference type="Proteomes" id="UP001203207">
    <property type="component" value="Unassembled WGS sequence"/>
</dbReference>
<dbReference type="RefSeq" id="WP_250584234.1">
    <property type="nucleotide sequence ID" value="NZ_JAKRVX010000003.1"/>
</dbReference>
<dbReference type="AlphaFoldDB" id="A0AAE3K8N0"/>
<keyword evidence="2" id="KW-1185">Reference proteome</keyword>
<dbReference type="PANTHER" id="PTHR11626:SF2">
    <property type="entry name" value="SQUALENE SYNTHASE"/>
    <property type="match status" value="1"/>
</dbReference>
<name>A0AAE3K8N0_9EURY</name>
<protein>
    <submittedName>
        <fullName evidence="1">Squalene/phytoene synthase family protein</fullName>
    </submittedName>
</protein>